<dbReference type="Proteomes" id="UP000824469">
    <property type="component" value="Unassembled WGS sequence"/>
</dbReference>
<keyword evidence="3" id="KW-1185">Reference proteome</keyword>
<organism evidence="2 3">
    <name type="scientific">Taxus chinensis</name>
    <name type="common">Chinese yew</name>
    <name type="synonym">Taxus wallichiana var. chinensis</name>
    <dbReference type="NCBI Taxonomy" id="29808"/>
    <lineage>
        <taxon>Eukaryota</taxon>
        <taxon>Viridiplantae</taxon>
        <taxon>Streptophyta</taxon>
        <taxon>Embryophyta</taxon>
        <taxon>Tracheophyta</taxon>
        <taxon>Spermatophyta</taxon>
        <taxon>Pinopsida</taxon>
        <taxon>Pinidae</taxon>
        <taxon>Conifers II</taxon>
        <taxon>Cupressales</taxon>
        <taxon>Taxaceae</taxon>
        <taxon>Taxus</taxon>
    </lineage>
</organism>
<feature type="non-terminal residue" evidence="2">
    <location>
        <position position="1"/>
    </location>
</feature>
<feature type="compositionally biased region" description="Basic and acidic residues" evidence="1">
    <location>
        <begin position="41"/>
        <end position="50"/>
    </location>
</feature>
<dbReference type="EMBL" id="JAHRHJ020000006">
    <property type="protein sequence ID" value="KAH9311315.1"/>
    <property type="molecule type" value="Genomic_DNA"/>
</dbReference>
<protein>
    <submittedName>
        <fullName evidence="2">Uncharacterized protein</fullName>
    </submittedName>
</protein>
<proteinExistence type="predicted"/>
<feature type="non-terminal residue" evidence="2">
    <location>
        <position position="50"/>
    </location>
</feature>
<comment type="caution">
    <text evidence="2">The sequence shown here is derived from an EMBL/GenBank/DDBJ whole genome shotgun (WGS) entry which is preliminary data.</text>
</comment>
<dbReference type="AlphaFoldDB" id="A0AA38L814"/>
<name>A0AA38L814_TAXCH</name>
<gene>
    <name evidence="2" type="ORF">KI387_026350</name>
</gene>
<sequence>RLQTIGQRENRMETEKTARGFCRGLQHGGFRSDETSLGATESKKSHVEDI</sequence>
<evidence type="ECO:0000256" key="1">
    <source>
        <dbReference type="SAM" id="MobiDB-lite"/>
    </source>
</evidence>
<evidence type="ECO:0000313" key="2">
    <source>
        <dbReference type="EMBL" id="KAH9311315.1"/>
    </source>
</evidence>
<reference evidence="2 3" key="1">
    <citation type="journal article" date="2021" name="Nat. Plants">
        <title>The Taxus genome provides insights into paclitaxel biosynthesis.</title>
        <authorList>
            <person name="Xiong X."/>
            <person name="Gou J."/>
            <person name="Liao Q."/>
            <person name="Li Y."/>
            <person name="Zhou Q."/>
            <person name="Bi G."/>
            <person name="Li C."/>
            <person name="Du R."/>
            <person name="Wang X."/>
            <person name="Sun T."/>
            <person name="Guo L."/>
            <person name="Liang H."/>
            <person name="Lu P."/>
            <person name="Wu Y."/>
            <person name="Zhang Z."/>
            <person name="Ro D.K."/>
            <person name="Shang Y."/>
            <person name="Huang S."/>
            <person name="Yan J."/>
        </authorList>
    </citation>
    <scope>NUCLEOTIDE SEQUENCE [LARGE SCALE GENOMIC DNA]</scope>
    <source>
        <strain evidence="2">Ta-2019</strain>
    </source>
</reference>
<evidence type="ECO:0000313" key="3">
    <source>
        <dbReference type="Proteomes" id="UP000824469"/>
    </source>
</evidence>
<feature type="compositionally biased region" description="Basic and acidic residues" evidence="1">
    <location>
        <begin position="8"/>
        <end position="18"/>
    </location>
</feature>
<feature type="region of interest" description="Disordered" evidence="1">
    <location>
        <begin position="1"/>
        <end position="50"/>
    </location>
</feature>
<accession>A0AA38L814</accession>